<keyword evidence="5" id="KW-1185">Reference proteome</keyword>
<dbReference type="PRINTS" id="PR00081">
    <property type="entry name" value="GDHRDH"/>
</dbReference>
<dbReference type="PANTHER" id="PTHR24320:SF272">
    <property type="entry name" value="NAD(P)-BINDING ROSSMANN-FOLD SUPERFAMILY PROTEIN"/>
    <property type="match status" value="1"/>
</dbReference>
<dbReference type="STRING" id="1450535.A0A317V7Q0"/>
<evidence type="ECO:0000256" key="1">
    <source>
        <dbReference type="ARBA" id="ARBA00006484"/>
    </source>
</evidence>
<dbReference type="Gene3D" id="3.40.50.720">
    <property type="entry name" value="NAD(P)-binding Rossmann-like Domain"/>
    <property type="match status" value="1"/>
</dbReference>
<dbReference type="AlphaFoldDB" id="A0A317V7Q0"/>
<dbReference type="InterPro" id="IPR036291">
    <property type="entry name" value="NAD(P)-bd_dom_sf"/>
</dbReference>
<protein>
    <submittedName>
        <fullName evidence="4">Retinol dehydrogenase</fullName>
    </submittedName>
</protein>
<reference evidence="4 5" key="1">
    <citation type="submission" date="2016-12" db="EMBL/GenBank/DDBJ databases">
        <title>The genomes of Aspergillus section Nigri reveals drivers in fungal speciation.</title>
        <authorList>
            <consortium name="DOE Joint Genome Institute"/>
            <person name="Vesth T.C."/>
            <person name="Nybo J."/>
            <person name="Theobald S."/>
            <person name="Brandl J."/>
            <person name="Frisvad J.C."/>
            <person name="Nielsen K.F."/>
            <person name="Lyhne E.K."/>
            <person name="Kogle M.E."/>
            <person name="Kuo A."/>
            <person name="Riley R."/>
            <person name="Clum A."/>
            <person name="Nolan M."/>
            <person name="Lipzen A."/>
            <person name="Salamov A."/>
            <person name="Henrissat B."/>
            <person name="Wiebenga A."/>
            <person name="De Vries R.P."/>
            <person name="Grigoriev I.V."/>
            <person name="Mortensen U.H."/>
            <person name="Andersen M.R."/>
            <person name="Baker S.E."/>
        </authorList>
    </citation>
    <scope>NUCLEOTIDE SEQUENCE [LARGE SCALE GENOMIC DNA]</scope>
    <source>
        <strain evidence="4 5">CBS 115572</strain>
    </source>
</reference>
<dbReference type="SUPFAM" id="SSF51735">
    <property type="entry name" value="NAD(P)-binding Rossmann-fold domains"/>
    <property type="match status" value="1"/>
</dbReference>
<dbReference type="Pfam" id="PF00106">
    <property type="entry name" value="adh_short"/>
    <property type="match status" value="1"/>
</dbReference>
<evidence type="ECO:0000313" key="5">
    <source>
        <dbReference type="Proteomes" id="UP000246702"/>
    </source>
</evidence>
<dbReference type="EMBL" id="MSFK01000043">
    <property type="protein sequence ID" value="PWY68997.1"/>
    <property type="molecule type" value="Genomic_DNA"/>
</dbReference>
<dbReference type="GeneID" id="37110822"/>
<dbReference type="OrthoDB" id="191139at2759"/>
<comment type="caution">
    <text evidence="4">The sequence shown here is derived from an EMBL/GenBank/DDBJ whole genome shotgun (WGS) entry which is preliminary data.</text>
</comment>
<dbReference type="Proteomes" id="UP000246702">
    <property type="component" value="Unassembled WGS sequence"/>
</dbReference>
<evidence type="ECO:0000256" key="2">
    <source>
        <dbReference type="ARBA" id="ARBA00022857"/>
    </source>
</evidence>
<proteinExistence type="inferred from homology"/>
<dbReference type="InterPro" id="IPR002347">
    <property type="entry name" value="SDR_fam"/>
</dbReference>
<name>A0A317V7Q0_9EURO</name>
<sequence>MDPYYKEHQDPYGPGDVRPTASHIIAVNGMHDKWQDKVVLITGATGAIGLETTIALLRTGAHIFITAHNENEGQDAVEKILNRCGPKARIDVLPLRMESLDSVKQAADEFLRRSPTLNVLINNAGIHEAPQALTMEGFESHFGINHLAHFTLITKLLPALKAGSSSAFQSRIIQVSDDAHDLMPVDFDDVNFAKKRYIPFLAYAQSKTAMIWTANYVNTVYGPAGVHALSVNPGKVLSGHYQFLGPEWSTSLTDGKGANMVKNPKQGAATTVWAAVGKVWEGKGGVYLSDCRLSRCPPCFIDGLEGFHMRWTHDRKNEERLWRLSLECIGMAEPLIEGMTPSSHCNIPNLGLPVAMEE</sequence>
<organism evidence="4 5">
    <name type="scientific">Aspergillus sclerotioniger CBS 115572</name>
    <dbReference type="NCBI Taxonomy" id="1450535"/>
    <lineage>
        <taxon>Eukaryota</taxon>
        <taxon>Fungi</taxon>
        <taxon>Dikarya</taxon>
        <taxon>Ascomycota</taxon>
        <taxon>Pezizomycotina</taxon>
        <taxon>Eurotiomycetes</taxon>
        <taxon>Eurotiomycetidae</taxon>
        <taxon>Eurotiales</taxon>
        <taxon>Aspergillaceae</taxon>
        <taxon>Aspergillus</taxon>
        <taxon>Aspergillus subgen. Circumdati</taxon>
    </lineage>
</organism>
<dbReference type="GO" id="GO:0016491">
    <property type="term" value="F:oxidoreductase activity"/>
    <property type="evidence" value="ECO:0007669"/>
    <property type="project" value="UniProtKB-KW"/>
</dbReference>
<keyword evidence="3" id="KW-0560">Oxidoreductase</keyword>
<evidence type="ECO:0000256" key="3">
    <source>
        <dbReference type="ARBA" id="ARBA00023002"/>
    </source>
</evidence>
<accession>A0A317V7Q0</accession>
<comment type="similarity">
    <text evidence="1">Belongs to the short-chain dehydrogenases/reductases (SDR) family.</text>
</comment>
<dbReference type="RefSeq" id="XP_025462312.1">
    <property type="nucleotide sequence ID" value="XM_025608679.1"/>
</dbReference>
<dbReference type="PANTHER" id="PTHR24320">
    <property type="entry name" value="RETINOL DEHYDROGENASE"/>
    <property type="match status" value="1"/>
</dbReference>
<keyword evidence="2" id="KW-0521">NADP</keyword>
<gene>
    <name evidence="4" type="ORF">BO94DRAFT_478118</name>
</gene>
<evidence type="ECO:0000313" key="4">
    <source>
        <dbReference type="EMBL" id="PWY68997.1"/>
    </source>
</evidence>